<evidence type="ECO:0000313" key="8">
    <source>
        <dbReference type="Proteomes" id="UP000178370"/>
    </source>
</evidence>
<feature type="transmembrane region" description="Helical" evidence="6">
    <location>
        <begin position="66"/>
        <end position="87"/>
    </location>
</feature>
<keyword evidence="5 6" id="KW-0472">Membrane</keyword>
<reference evidence="7 8" key="1">
    <citation type="journal article" date="2016" name="Nat. Commun.">
        <title>Thousands of microbial genomes shed light on interconnected biogeochemical processes in an aquifer system.</title>
        <authorList>
            <person name="Anantharaman K."/>
            <person name="Brown C.T."/>
            <person name="Hug L.A."/>
            <person name="Sharon I."/>
            <person name="Castelle C.J."/>
            <person name="Probst A.J."/>
            <person name="Thomas B.C."/>
            <person name="Singh A."/>
            <person name="Wilkins M.J."/>
            <person name="Karaoz U."/>
            <person name="Brodie E.L."/>
            <person name="Williams K.H."/>
            <person name="Hubbard S.S."/>
            <person name="Banfield J.F."/>
        </authorList>
    </citation>
    <scope>NUCLEOTIDE SEQUENCE [LARGE SCALE GENOMIC DNA]</scope>
</reference>
<feature type="transmembrane region" description="Helical" evidence="6">
    <location>
        <begin position="303"/>
        <end position="325"/>
    </location>
</feature>
<proteinExistence type="predicted"/>
<protein>
    <recommendedName>
        <fullName evidence="9">Polysaccharide biosynthesis protein C-terminal domain-containing protein</fullName>
    </recommendedName>
</protein>
<feature type="transmembrane region" description="Helical" evidence="6">
    <location>
        <begin position="108"/>
        <end position="125"/>
    </location>
</feature>
<dbReference type="EMBL" id="MFKV01000002">
    <property type="protein sequence ID" value="OGG51101.1"/>
    <property type="molecule type" value="Genomic_DNA"/>
</dbReference>
<dbReference type="Proteomes" id="UP000178370">
    <property type="component" value="Unassembled WGS sequence"/>
</dbReference>
<evidence type="ECO:0000256" key="4">
    <source>
        <dbReference type="ARBA" id="ARBA00022989"/>
    </source>
</evidence>
<dbReference type="Pfam" id="PF01943">
    <property type="entry name" value="Polysacc_synt"/>
    <property type="match status" value="1"/>
</dbReference>
<dbReference type="GO" id="GO:0005886">
    <property type="term" value="C:plasma membrane"/>
    <property type="evidence" value="ECO:0007669"/>
    <property type="project" value="UniProtKB-SubCell"/>
</dbReference>
<evidence type="ECO:0000313" key="7">
    <source>
        <dbReference type="EMBL" id="OGG51101.1"/>
    </source>
</evidence>
<gene>
    <name evidence="7" type="ORF">A2763_02050</name>
</gene>
<keyword evidence="4 6" id="KW-1133">Transmembrane helix</keyword>
<keyword evidence="2" id="KW-1003">Cell membrane</keyword>
<organism evidence="7 8">
    <name type="scientific">Candidatus Kaiserbacteria bacterium RIFCSPHIGHO2_01_FULL_54_36</name>
    <dbReference type="NCBI Taxonomy" id="1798482"/>
    <lineage>
        <taxon>Bacteria</taxon>
        <taxon>Candidatus Kaiseribacteriota</taxon>
    </lineage>
</organism>
<dbReference type="InterPro" id="IPR002797">
    <property type="entry name" value="Polysacc_synth"/>
</dbReference>
<feature type="transmembrane region" description="Helical" evidence="6">
    <location>
        <begin position="131"/>
        <end position="152"/>
    </location>
</feature>
<feature type="transmembrane region" description="Helical" evidence="6">
    <location>
        <begin position="31"/>
        <end position="54"/>
    </location>
</feature>
<name>A0A1F6CQ03_9BACT</name>
<keyword evidence="3 6" id="KW-0812">Transmembrane</keyword>
<feature type="transmembrane region" description="Helical" evidence="6">
    <location>
        <begin position="337"/>
        <end position="355"/>
    </location>
</feature>
<evidence type="ECO:0000256" key="2">
    <source>
        <dbReference type="ARBA" id="ARBA00022475"/>
    </source>
</evidence>
<evidence type="ECO:0008006" key="9">
    <source>
        <dbReference type="Google" id="ProtNLM"/>
    </source>
</evidence>
<comment type="caution">
    <text evidence="7">The sequence shown here is derived from an EMBL/GenBank/DDBJ whole genome shotgun (WGS) entry which is preliminary data.</text>
</comment>
<sequence>MLTRIKLRVLDLLRWSEAYTRTDMVYATQGGFWLSLAKVVGLISSLLFAVAMANLVPPEVFGTYKFVISGAAIIGAFSLGGVGTAIIQAVARGYEGALHQGTKAYLRWSFGIIAIAIAIAIYYFLNGNEVLAISFLIAGACNPLIIGFSFFGQFISGKKDFRTFSIFDTLRNVAPAFVLIATVFFTSDPVLIILVFFVSCTVTNILLYYSTVQKYQPNELVDPQSIPYAKHLSLMGIMVKVAENIDKVLVFHYLGASQLAIYAFAQTPIGNLKLLNDIPARLALPKLSERSFPELKRSLPRKILLLAGIMAVIVVLYIAFAPLIFQLLFPAYLDSVIYTQVLALSLLFAPGTMFGEALTAHMKRRELYLSQAVLPIIKIALFLILLPLFGLWGAIGAIIASQFLTFVLYAFQFWRVRPI</sequence>
<feature type="transmembrane region" description="Helical" evidence="6">
    <location>
        <begin position="191"/>
        <end position="209"/>
    </location>
</feature>
<dbReference type="STRING" id="1798482.A2763_02050"/>
<dbReference type="PANTHER" id="PTHR30250">
    <property type="entry name" value="PST FAMILY PREDICTED COLANIC ACID TRANSPORTER"/>
    <property type="match status" value="1"/>
</dbReference>
<evidence type="ECO:0000256" key="3">
    <source>
        <dbReference type="ARBA" id="ARBA00022692"/>
    </source>
</evidence>
<evidence type="ECO:0000256" key="5">
    <source>
        <dbReference type="ARBA" id="ARBA00023136"/>
    </source>
</evidence>
<feature type="transmembrane region" description="Helical" evidence="6">
    <location>
        <begin position="164"/>
        <end position="185"/>
    </location>
</feature>
<evidence type="ECO:0000256" key="6">
    <source>
        <dbReference type="SAM" id="Phobius"/>
    </source>
</evidence>
<comment type="subcellular location">
    <subcellularLocation>
        <location evidence="1">Cell membrane</location>
        <topology evidence="1">Multi-pass membrane protein</topology>
    </subcellularLocation>
</comment>
<accession>A0A1F6CQ03</accession>
<dbReference type="PANTHER" id="PTHR30250:SF11">
    <property type="entry name" value="O-ANTIGEN TRANSPORTER-RELATED"/>
    <property type="match status" value="1"/>
</dbReference>
<dbReference type="InterPro" id="IPR050833">
    <property type="entry name" value="Poly_Biosynth_Transport"/>
</dbReference>
<dbReference type="AlphaFoldDB" id="A0A1F6CQ03"/>
<evidence type="ECO:0000256" key="1">
    <source>
        <dbReference type="ARBA" id="ARBA00004651"/>
    </source>
</evidence>